<dbReference type="EMBL" id="AP014946">
    <property type="protein sequence ID" value="BAT61724.1"/>
    <property type="molecule type" value="Genomic_DNA"/>
</dbReference>
<dbReference type="Proteomes" id="UP000236884">
    <property type="component" value="Chromosome"/>
</dbReference>
<evidence type="ECO:0000256" key="1">
    <source>
        <dbReference type="SAM" id="MobiDB-lite"/>
    </source>
</evidence>
<accession>A0A0S3Q0J9</accession>
<evidence type="ECO:0000313" key="3">
    <source>
        <dbReference type="Proteomes" id="UP000236884"/>
    </source>
</evidence>
<dbReference type="AlphaFoldDB" id="A0A0S3Q0J9"/>
<dbReference type="RefSeq" id="WP_130364623.1">
    <property type="nucleotide sequence ID" value="NZ_AP014946.1"/>
</dbReference>
<organism evidence="2 3">
    <name type="scientific">Variibacter gotjawalensis</name>
    <dbReference type="NCBI Taxonomy" id="1333996"/>
    <lineage>
        <taxon>Bacteria</taxon>
        <taxon>Pseudomonadati</taxon>
        <taxon>Pseudomonadota</taxon>
        <taxon>Alphaproteobacteria</taxon>
        <taxon>Hyphomicrobiales</taxon>
        <taxon>Nitrobacteraceae</taxon>
        <taxon>Variibacter</taxon>
    </lineage>
</organism>
<feature type="region of interest" description="Disordered" evidence="1">
    <location>
        <begin position="46"/>
        <end position="65"/>
    </location>
</feature>
<protein>
    <submittedName>
        <fullName evidence="2">Uncharacterized protein</fullName>
    </submittedName>
</protein>
<sequence length="268" mass="29649">MQTHFRELELAHRELISLKQQVLAARADEKFAAFLLALKENFNPDQPRDELGRWTSGGGASAQYDDNVIDNESASSLDGAEYIAAGSVNIDYSKAYTGDPRIDRTTRTLSETLGNVMEKMDFIPTWTPQMYGTAVHTAFGWTVRGMGIEGIGYYDVEQSFRDAGPIGYGAPGSIRTDVVLRDDTGQTLAIYDVKTGNAEISPARARDIRSNAGVVDRWVPIIELNVIRGASIKSRPAKRIIGHVIARLYRDRELAQNLRMVRTGGVVR</sequence>
<evidence type="ECO:0000313" key="2">
    <source>
        <dbReference type="EMBL" id="BAT61724.1"/>
    </source>
</evidence>
<name>A0A0S3Q0J9_9BRAD</name>
<dbReference type="OrthoDB" id="7990014at2"/>
<reference evidence="2 3" key="1">
    <citation type="submission" date="2015-08" db="EMBL/GenBank/DDBJ databases">
        <title>Investigation of the bacterial diversity of lava forest soil.</title>
        <authorList>
            <person name="Lee J.S."/>
        </authorList>
    </citation>
    <scope>NUCLEOTIDE SEQUENCE [LARGE SCALE GENOMIC DNA]</scope>
    <source>
        <strain evidence="2 3">GJW-30</strain>
    </source>
</reference>
<proteinExistence type="predicted"/>
<keyword evidence="3" id="KW-1185">Reference proteome</keyword>
<gene>
    <name evidence="2" type="ORF">GJW-30_1_04285</name>
</gene>
<dbReference type="KEGG" id="vgo:GJW-30_1_04285"/>